<evidence type="ECO:0000313" key="3">
    <source>
        <dbReference type="EMBL" id="CAF1574991.1"/>
    </source>
</evidence>
<evidence type="ECO:0000313" key="6">
    <source>
        <dbReference type="EMBL" id="CAF4162565.1"/>
    </source>
</evidence>
<feature type="transmembrane region" description="Helical" evidence="2">
    <location>
        <begin position="91"/>
        <end position="111"/>
    </location>
</feature>
<keyword evidence="2" id="KW-0812">Transmembrane</keyword>
<keyword evidence="2" id="KW-1133">Transmembrane helix</keyword>
<accession>A0A816DG96</accession>
<feature type="compositionally biased region" description="Polar residues" evidence="1">
    <location>
        <begin position="1"/>
        <end position="23"/>
    </location>
</feature>
<feature type="region of interest" description="Disordered" evidence="1">
    <location>
        <begin position="1"/>
        <end position="40"/>
    </location>
</feature>
<evidence type="ECO:0000256" key="2">
    <source>
        <dbReference type="SAM" id="Phobius"/>
    </source>
</evidence>
<dbReference type="Proteomes" id="UP000663834">
    <property type="component" value="Unassembled WGS sequence"/>
</dbReference>
<sequence>MLPFNHVTNSTKSPTKTIRTTASAYRPLTNNKKKTSRKRPKTTTFTAITTTTSFFSVHITNLTSSSSSFSSIASSEQQQVLLEDIYSVKTGIKIAAILGGMLFMCILYLIWKARSRLCRSLSYGIRNPRLSATKFDLEYWLKQVDLLEAKEAERNLGGQSPYLELPNIEPRNNREATALWIVDAYRNWRLIQYRQQQQLFRKNANPQSEANPITYRRRRNPIRRLIRRILMPHRQHSSFLLEHSQSLINDMRPSMVSNNFIPPSLITNLPIRRTASWPRLKSSQHQIGVPMSALQTYLARKRLLKRTSRTTIDI</sequence>
<proteinExistence type="predicted"/>
<evidence type="ECO:0000313" key="7">
    <source>
        <dbReference type="Proteomes" id="UP000663834"/>
    </source>
</evidence>
<dbReference type="Proteomes" id="UP000681967">
    <property type="component" value="Unassembled WGS sequence"/>
</dbReference>
<name>A0A816DG96_9BILA</name>
<protein>
    <submittedName>
        <fullName evidence="4">Uncharacterized protein</fullName>
    </submittedName>
</protein>
<dbReference type="EMBL" id="CAJOBJ010011947">
    <property type="protein sequence ID" value="CAF4162565.1"/>
    <property type="molecule type" value="Genomic_DNA"/>
</dbReference>
<dbReference type="AlphaFoldDB" id="A0A816DG96"/>
<gene>
    <name evidence="5" type="ORF">BYL167_LOCUS12512</name>
    <name evidence="3" type="ORF">CJN711_LOCUS32332</name>
    <name evidence="6" type="ORF">GIL414_LOCUS20012</name>
    <name evidence="4" type="ORF">KQP761_LOCUS27496</name>
</gene>
<dbReference type="EMBL" id="CAJNOW010015000">
    <property type="protein sequence ID" value="CAF1637957.1"/>
    <property type="molecule type" value="Genomic_DNA"/>
</dbReference>
<evidence type="ECO:0000313" key="5">
    <source>
        <dbReference type="EMBL" id="CAF3979131.1"/>
    </source>
</evidence>
<dbReference type="EMBL" id="CAJOBH010004135">
    <property type="protein sequence ID" value="CAF3979131.1"/>
    <property type="molecule type" value="Genomic_DNA"/>
</dbReference>
<dbReference type="Proteomes" id="UP000681720">
    <property type="component" value="Unassembled WGS sequence"/>
</dbReference>
<organism evidence="4 7">
    <name type="scientific">Rotaria magnacalcarata</name>
    <dbReference type="NCBI Taxonomy" id="392030"/>
    <lineage>
        <taxon>Eukaryota</taxon>
        <taxon>Metazoa</taxon>
        <taxon>Spiralia</taxon>
        <taxon>Gnathifera</taxon>
        <taxon>Rotifera</taxon>
        <taxon>Eurotatoria</taxon>
        <taxon>Bdelloidea</taxon>
        <taxon>Philodinida</taxon>
        <taxon>Philodinidae</taxon>
        <taxon>Rotaria</taxon>
    </lineage>
</organism>
<reference evidence="4" key="1">
    <citation type="submission" date="2021-02" db="EMBL/GenBank/DDBJ databases">
        <authorList>
            <person name="Nowell W R."/>
        </authorList>
    </citation>
    <scope>NUCLEOTIDE SEQUENCE</scope>
</reference>
<evidence type="ECO:0000313" key="4">
    <source>
        <dbReference type="EMBL" id="CAF1637957.1"/>
    </source>
</evidence>
<evidence type="ECO:0000256" key="1">
    <source>
        <dbReference type="SAM" id="MobiDB-lite"/>
    </source>
</evidence>
<feature type="compositionally biased region" description="Basic residues" evidence="1">
    <location>
        <begin position="31"/>
        <end position="40"/>
    </location>
</feature>
<dbReference type="Proteomes" id="UP000663855">
    <property type="component" value="Unassembled WGS sequence"/>
</dbReference>
<comment type="caution">
    <text evidence="4">The sequence shown here is derived from an EMBL/GenBank/DDBJ whole genome shotgun (WGS) entry which is preliminary data.</text>
</comment>
<keyword evidence="2" id="KW-0472">Membrane</keyword>
<dbReference type="OrthoDB" id="10044569at2759"/>
<dbReference type="EMBL" id="CAJNOV010015507">
    <property type="protein sequence ID" value="CAF1574991.1"/>
    <property type="molecule type" value="Genomic_DNA"/>
</dbReference>